<dbReference type="Gramene" id="PRQ24655">
    <property type="protein sequence ID" value="PRQ24655"/>
    <property type="gene ID" value="RchiOBHm_Chr6g0274811"/>
</dbReference>
<organism evidence="1 2">
    <name type="scientific">Rosa chinensis</name>
    <name type="common">China rose</name>
    <dbReference type="NCBI Taxonomy" id="74649"/>
    <lineage>
        <taxon>Eukaryota</taxon>
        <taxon>Viridiplantae</taxon>
        <taxon>Streptophyta</taxon>
        <taxon>Embryophyta</taxon>
        <taxon>Tracheophyta</taxon>
        <taxon>Spermatophyta</taxon>
        <taxon>Magnoliopsida</taxon>
        <taxon>eudicotyledons</taxon>
        <taxon>Gunneridae</taxon>
        <taxon>Pentapetalae</taxon>
        <taxon>rosids</taxon>
        <taxon>fabids</taxon>
        <taxon>Rosales</taxon>
        <taxon>Rosaceae</taxon>
        <taxon>Rosoideae</taxon>
        <taxon>Rosoideae incertae sedis</taxon>
        <taxon>Rosa</taxon>
    </lineage>
</organism>
<name>A0A2P6PRU3_ROSCH</name>
<evidence type="ECO:0000313" key="2">
    <source>
        <dbReference type="Proteomes" id="UP000238479"/>
    </source>
</evidence>
<dbReference type="AlphaFoldDB" id="A0A2P6PRU3"/>
<protein>
    <submittedName>
        <fullName evidence="1">Uncharacterized protein</fullName>
    </submittedName>
</protein>
<sequence length="72" mass="8571">MGRVSNSNMNQDEDHFYVLPQIMCILLKPSREEKADYCNHLWKEGECWFIIQYSRELNQVGHPFNTRGIEPI</sequence>
<dbReference type="EMBL" id="PDCK01000044">
    <property type="protein sequence ID" value="PRQ24655.1"/>
    <property type="molecule type" value="Genomic_DNA"/>
</dbReference>
<dbReference type="Proteomes" id="UP000238479">
    <property type="component" value="Chromosome 6"/>
</dbReference>
<keyword evidence="2" id="KW-1185">Reference proteome</keyword>
<proteinExistence type="predicted"/>
<gene>
    <name evidence="1" type="ORF">RchiOBHm_Chr6g0274811</name>
</gene>
<accession>A0A2P6PRU3</accession>
<reference evidence="1 2" key="1">
    <citation type="journal article" date="2018" name="Nat. Genet.">
        <title>The Rosa genome provides new insights in the design of modern roses.</title>
        <authorList>
            <person name="Bendahmane M."/>
        </authorList>
    </citation>
    <scope>NUCLEOTIDE SEQUENCE [LARGE SCALE GENOMIC DNA]</scope>
    <source>
        <strain evidence="2">cv. Old Blush</strain>
    </source>
</reference>
<comment type="caution">
    <text evidence="1">The sequence shown here is derived from an EMBL/GenBank/DDBJ whole genome shotgun (WGS) entry which is preliminary data.</text>
</comment>
<evidence type="ECO:0000313" key="1">
    <source>
        <dbReference type="EMBL" id="PRQ24655.1"/>
    </source>
</evidence>